<evidence type="ECO:0000256" key="13">
    <source>
        <dbReference type="ARBA" id="ARBA00049244"/>
    </source>
</evidence>
<evidence type="ECO:0000256" key="1">
    <source>
        <dbReference type="ARBA" id="ARBA00004123"/>
    </source>
</evidence>
<protein>
    <recommendedName>
        <fullName evidence="3">DNA-directed DNA polymerase</fullName>
        <ecNumber evidence="3">2.7.7.7</ecNumber>
    </recommendedName>
</protein>
<feature type="compositionally biased region" description="Low complexity" evidence="15">
    <location>
        <begin position="56"/>
        <end position="79"/>
    </location>
</feature>
<organism evidence="17 18">
    <name type="scientific">Plectosphaerella cucumerina</name>
    <dbReference type="NCBI Taxonomy" id="40658"/>
    <lineage>
        <taxon>Eukaryota</taxon>
        <taxon>Fungi</taxon>
        <taxon>Dikarya</taxon>
        <taxon>Ascomycota</taxon>
        <taxon>Pezizomycotina</taxon>
        <taxon>Sordariomycetes</taxon>
        <taxon>Hypocreomycetidae</taxon>
        <taxon>Glomerellales</taxon>
        <taxon>Plectosphaerellaceae</taxon>
        <taxon>Plectosphaerella</taxon>
    </lineage>
</organism>
<keyword evidence="9" id="KW-0227">DNA damage</keyword>
<comment type="catalytic activity">
    <reaction evidence="13">
        <text>DNA(n) + a 2'-deoxyribonucleoside 5'-triphosphate = DNA(n+1) + diphosphate</text>
        <dbReference type="Rhea" id="RHEA:22508"/>
        <dbReference type="Rhea" id="RHEA-COMP:17339"/>
        <dbReference type="Rhea" id="RHEA-COMP:17340"/>
        <dbReference type="ChEBI" id="CHEBI:33019"/>
        <dbReference type="ChEBI" id="CHEBI:61560"/>
        <dbReference type="ChEBI" id="CHEBI:173112"/>
        <dbReference type="EC" id="2.7.7.7"/>
    </reaction>
</comment>
<dbReference type="InterPro" id="IPR002008">
    <property type="entry name" value="DNA_pol_X_beta-like"/>
</dbReference>
<dbReference type="InterPro" id="IPR037160">
    <property type="entry name" value="DNA_Pol_thumb_sf"/>
</dbReference>
<evidence type="ECO:0000256" key="6">
    <source>
        <dbReference type="ARBA" id="ARBA00022695"/>
    </source>
</evidence>
<evidence type="ECO:0000256" key="12">
    <source>
        <dbReference type="ARBA" id="ARBA00023242"/>
    </source>
</evidence>
<dbReference type="Gene3D" id="1.10.150.20">
    <property type="entry name" value="5' to 3' exonuclease, C-terminal subdomain"/>
    <property type="match status" value="1"/>
</dbReference>
<dbReference type="Gene3D" id="1.10.150.110">
    <property type="entry name" value="DNA polymerase beta, N-terminal domain-like"/>
    <property type="match status" value="1"/>
</dbReference>
<feature type="compositionally biased region" description="Polar residues" evidence="15">
    <location>
        <begin position="80"/>
        <end position="105"/>
    </location>
</feature>
<dbReference type="PRINTS" id="PR00870">
    <property type="entry name" value="DNAPOLXBETA"/>
</dbReference>
<dbReference type="GO" id="GO:0003887">
    <property type="term" value="F:DNA-directed DNA polymerase activity"/>
    <property type="evidence" value="ECO:0007669"/>
    <property type="project" value="UniProtKB-KW"/>
</dbReference>
<dbReference type="SUPFAM" id="SSF47802">
    <property type="entry name" value="DNA polymerase beta, N-terminal domain-like"/>
    <property type="match status" value="1"/>
</dbReference>
<comment type="similarity">
    <text evidence="2">Belongs to the DNA polymerase type-X family.</text>
</comment>
<dbReference type="CDD" id="cd00141">
    <property type="entry name" value="NT_POLXc"/>
    <property type="match status" value="1"/>
</dbReference>
<gene>
    <name evidence="17" type="ORF">B0T11DRAFT_278069</name>
</gene>
<comment type="caution">
    <text evidence="17">The sequence shown here is derived from an EMBL/GenBank/DDBJ whole genome shotgun (WGS) entry which is preliminary data.</text>
</comment>
<dbReference type="Proteomes" id="UP000813385">
    <property type="component" value="Unassembled WGS sequence"/>
</dbReference>
<dbReference type="InterPro" id="IPR028207">
    <property type="entry name" value="DNA_pol_B_palm_palm"/>
</dbReference>
<dbReference type="EMBL" id="JAGPXD010000002">
    <property type="protein sequence ID" value="KAH7369036.1"/>
    <property type="molecule type" value="Genomic_DNA"/>
</dbReference>
<dbReference type="Gene3D" id="3.30.210.10">
    <property type="entry name" value="DNA polymerase, thumb domain"/>
    <property type="match status" value="1"/>
</dbReference>
<evidence type="ECO:0000256" key="4">
    <source>
        <dbReference type="ARBA" id="ARBA00022634"/>
    </source>
</evidence>
<keyword evidence="18" id="KW-1185">Reference proteome</keyword>
<evidence type="ECO:0000259" key="16">
    <source>
        <dbReference type="SMART" id="SM00483"/>
    </source>
</evidence>
<feature type="compositionally biased region" description="Basic and acidic residues" evidence="15">
    <location>
        <begin position="172"/>
        <end position="183"/>
    </location>
</feature>
<dbReference type="FunFam" id="1.10.150.20:FF:000010">
    <property type="entry name" value="DNA polymerase lambda"/>
    <property type="match status" value="1"/>
</dbReference>
<evidence type="ECO:0000256" key="9">
    <source>
        <dbReference type="ARBA" id="ARBA00022763"/>
    </source>
</evidence>
<dbReference type="InterPro" id="IPR002054">
    <property type="entry name" value="DNA-dir_DNA_pol_X"/>
</dbReference>
<feature type="active site" description="Nucleophile; Schiff-base intermediate with DNA; for 5'-dRP lyase activity" evidence="14">
    <location>
        <position position="539"/>
    </location>
</feature>
<evidence type="ECO:0000313" key="17">
    <source>
        <dbReference type="EMBL" id="KAH7369036.1"/>
    </source>
</evidence>
<dbReference type="GO" id="GO:0046872">
    <property type="term" value="F:metal ion binding"/>
    <property type="evidence" value="ECO:0007669"/>
    <property type="project" value="UniProtKB-KW"/>
</dbReference>
<dbReference type="Gene3D" id="3.30.460.10">
    <property type="entry name" value="Beta Polymerase, domain 2"/>
    <property type="match status" value="1"/>
</dbReference>
<dbReference type="PRINTS" id="PR00869">
    <property type="entry name" value="DNAPOLX"/>
</dbReference>
<keyword evidence="8" id="KW-0479">Metal-binding</keyword>
<dbReference type="PANTHER" id="PTHR11276:SF28">
    <property type="entry name" value="DNA POLYMERASE LAMBDA"/>
    <property type="match status" value="1"/>
</dbReference>
<dbReference type="InterPro" id="IPR027421">
    <property type="entry name" value="DNA_pol_lamdba_lyase_dom_sf"/>
</dbReference>
<feature type="region of interest" description="Disordered" evidence="15">
    <location>
        <begin position="45"/>
        <end position="204"/>
    </location>
</feature>
<dbReference type="Pfam" id="PF14716">
    <property type="entry name" value="HHH_8"/>
    <property type="match status" value="1"/>
</dbReference>
<evidence type="ECO:0000256" key="14">
    <source>
        <dbReference type="PIRSR" id="PIRSR622312-50"/>
    </source>
</evidence>
<dbReference type="InterPro" id="IPR022312">
    <property type="entry name" value="DNA_pol_X"/>
</dbReference>
<comment type="subcellular location">
    <subcellularLocation>
        <location evidence="1">Nucleus</location>
    </subcellularLocation>
</comment>
<evidence type="ECO:0000256" key="15">
    <source>
        <dbReference type="SAM" id="MobiDB-lite"/>
    </source>
</evidence>
<dbReference type="GO" id="GO:0006303">
    <property type="term" value="P:double-strand break repair via nonhomologous end joining"/>
    <property type="evidence" value="ECO:0007669"/>
    <property type="project" value="TreeGrafter"/>
</dbReference>
<evidence type="ECO:0000256" key="7">
    <source>
        <dbReference type="ARBA" id="ARBA00022705"/>
    </source>
</evidence>
<evidence type="ECO:0000256" key="3">
    <source>
        <dbReference type="ARBA" id="ARBA00012417"/>
    </source>
</evidence>
<keyword evidence="4" id="KW-0237">DNA synthesis</keyword>
<feature type="region of interest" description="Disordered" evidence="15">
    <location>
        <begin position="302"/>
        <end position="376"/>
    </location>
</feature>
<keyword evidence="7" id="KW-0235">DNA replication</keyword>
<feature type="domain" description="DNA-directed DNA polymerase X" evidence="16">
    <location>
        <begin position="477"/>
        <end position="813"/>
    </location>
</feature>
<feature type="compositionally biased region" description="Polar residues" evidence="15">
    <location>
        <begin position="362"/>
        <end position="376"/>
    </location>
</feature>
<dbReference type="GO" id="GO:0005634">
    <property type="term" value="C:nucleus"/>
    <property type="evidence" value="ECO:0007669"/>
    <property type="project" value="UniProtKB-SubCell"/>
</dbReference>
<dbReference type="SUPFAM" id="SSF81585">
    <property type="entry name" value="PsbU/PolX domain-like"/>
    <property type="match status" value="1"/>
</dbReference>
<keyword evidence="11" id="KW-0234">DNA repair</keyword>
<dbReference type="PANTHER" id="PTHR11276">
    <property type="entry name" value="DNA POLYMERASE TYPE-X FAMILY MEMBER"/>
    <property type="match status" value="1"/>
</dbReference>
<dbReference type="FunFam" id="1.10.150.110:FF:000005">
    <property type="entry name" value="DNA polymerase POL4"/>
    <property type="match status" value="1"/>
</dbReference>
<sequence>MAPPEPSAEEKQAFFAELGQLNDDSSESEDENRIYAATEERHRWRNALRQQKANKPPAVALSPLPLPSSSKQNSLLSISDESQPANPSQNQARPLQELPSASSQLPRPPLAVLNPRRTHSGPPAVSRPPAVLSDPVDSPSSAAEPSRPPLQPITLKRSTTMPHPLASILQPKRPEAPSPEKPEKKKKKTQKKEPPPKYTGPPILNGVRAFYLPDDVNPGRQFRVDRATEAGAVRTWSFDDATHVVIDSGVHWDKIKSKLEPCSTLDQLTVVNDTYFPSCLEGKLLYDHDQKRYAVPGFAEATLARNSPDPPPPPPDTAEQLLPARTSRELPPIKPAKRDWKKSGAAAETPPPSQVSSGPSSITTVQPISTQAPSSVYQVPKQGQLVIPSEEPYSDELSECIAEEMQTKDLPLDDDDEANNSDETSNELGWDSDPGMRSEGEREEKRRKIAKGKHKAISSAVKFACNRGGNLDCSAGCLNARAIEVFQKMCNHYERLNDNPHKIMSYRRAITTMKSLPYKLSTFEEAIALPHFGKKHARKIEEIHLTDRLRQLDFANDDPMNATLKLFVGIYDVGPTQASRWYAQGHRTLEDLKQNVHLSVNQRVGVDHYADLNTRIPRNEVEALGNFVKAAAAKMDEGLELIIGGSYRRGAPASGDIDFIVTRKGTTSSEQVLSPLMRLTETLEAEGFLVARLSSSRTEKGSKWHGCCVLPESHWVSDEPYRPIWRRIDFLAVPESQMGAALIYFTGNEIFNRSMRLLASRRLMRLNEKGLYRGCMRAGGHVKVTEGELAESRDEKKIFEILGVRWREPHERWC</sequence>
<keyword evidence="6" id="KW-0548">Nucleotidyltransferase</keyword>
<dbReference type="InterPro" id="IPR010996">
    <property type="entry name" value="HHH_MUS81"/>
</dbReference>
<evidence type="ECO:0000313" key="18">
    <source>
        <dbReference type="Proteomes" id="UP000813385"/>
    </source>
</evidence>
<dbReference type="InterPro" id="IPR029398">
    <property type="entry name" value="PolB_thumb"/>
</dbReference>
<proteinExistence type="inferred from homology"/>
<dbReference type="SUPFAM" id="SSF81301">
    <property type="entry name" value="Nucleotidyltransferase"/>
    <property type="match status" value="1"/>
</dbReference>
<dbReference type="Pfam" id="PF10391">
    <property type="entry name" value="DNA_pol_lambd_f"/>
    <property type="match status" value="1"/>
</dbReference>
<keyword evidence="12" id="KW-0539">Nucleus</keyword>
<accession>A0A8K0TLG6</accession>
<feature type="region of interest" description="Disordered" evidence="15">
    <location>
        <begin position="405"/>
        <end position="451"/>
    </location>
</feature>
<dbReference type="EC" id="2.7.7.7" evidence="3"/>
<dbReference type="Pfam" id="PF14791">
    <property type="entry name" value="DNA_pol_B_thumb"/>
    <property type="match status" value="1"/>
</dbReference>
<feature type="compositionally biased region" description="Basic and acidic residues" evidence="15">
    <location>
        <begin position="434"/>
        <end position="446"/>
    </location>
</feature>
<reference evidence="17" key="1">
    <citation type="journal article" date="2021" name="Nat. Commun.">
        <title>Genetic determinants of endophytism in the Arabidopsis root mycobiome.</title>
        <authorList>
            <person name="Mesny F."/>
            <person name="Miyauchi S."/>
            <person name="Thiergart T."/>
            <person name="Pickel B."/>
            <person name="Atanasova L."/>
            <person name="Karlsson M."/>
            <person name="Huettel B."/>
            <person name="Barry K.W."/>
            <person name="Haridas S."/>
            <person name="Chen C."/>
            <person name="Bauer D."/>
            <person name="Andreopoulos W."/>
            <person name="Pangilinan J."/>
            <person name="LaButti K."/>
            <person name="Riley R."/>
            <person name="Lipzen A."/>
            <person name="Clum A."/>
            <person name="Drula E."/>
            <person name="Henrissat B."/>
            <person name="Kohler A."/>
            <person name="Grigoriev I.V."/>
            <person name="Martin F.M."/>
            <person name="Hacquard S."/>
        </authorList>
    </citation>
    <scope>NUCLEOTIDE SEQUENCE</scope>
    <source>
        <strain evidence="17">MPI-CAGE-AT-0016</strain>
    </source>
</reference>
<name>A0A8K0TLG6_9PEZI</name>
<keyword evidence="5" id="KW-0808">Transferase</keyword>
<keyword evidence="10" id="KW-0239">DNA-directed DNA polymerase</keyword>
<dbReference type="Pfam" id="PF14792">
    <property type="entry name" value="DNA_pol_B_palm"/>
    <property type="match status" value="1"/>
</dbReference>
<dbReference type="SMART" id="SM00483">
    <property type="entry name" value="POLXc"/>
    <property type="match status" value="1"/>
</dbReference>
<dbReference type="AlphaFoldDB" id="A0A8K0TLG6"/>
<dbReference type="InterPro" id="IPR043519">
    <property type="entry name" value="NT_sf"/>
</dbReference>
<evidence type="ECO:0000256" key="2">
    <source>
        <dbReference type="ARBA" id="ARBA00008323"/>
    </source>
</evidence>
<evidence type="ECO:0000256" key="5">
    <source>
        <dbReference type="ARBA" id="ARBA00022679"/>
    </source>
</evidence>
<dbReference type="InterPro" id="IPR018944">
    <property type="entry name" value="DNA_pol_lambd_fingers_domain"/>
</dbReference>
<evidence type="ECO:0000256" key="10">
    <source>
        <dbReference type="ARBA" id="ARBA00022932"/>
    </source>
</evidence>
<evidence type="ECO:0000256" key="8">
    <source>
        <dbReference type="ARBA" id="ARBA00022723"/>
    </source>
</evidence>
<dbReference type="OrthoDB" id="205514at2759"/>
<dbReference type="GO" id="GO:0003677">
    <property type="term" value="F:DNA binding"/>
    <property type="evidence" value="ECO:0007669"/>
    <property type="project" value="InterPro"/>
</dbReference>
<evidence type="ECO:0000256" key="11">
    <source>
        <dbReference type="ARBA" id="ARBA00023204"/>
    </source>
</evidence>